<organism evidence="1 2">
    <name type="scientific">Cymbomonas tetramitiformis</name>
    <dbReference type="NCBI Taxonomy" id="36881"/>
    <lineage>
        <taxon>Eukaryota</taxon>
        <taxon>Viridiplantae</taxon>
        <taxon>Chlorophyta</taxon>
        <taxon>Pyramimonadophyceae</taxon>
        <taxon>Pyramimonadales</taxon>
        <taxon>Pyramimonadaceae</taxon>
        <taxon>Cymbomonas</taxon>
    </lineage>
</organism>
<feature type="non-terminal residue" evidence="1">
    <location>
        <position position="1"/>
    </location>
</feature>
<name>A0AAE0G5Q4_9CHLO</name>
<dbReference type="Proteomes" id="UP001190700">
    <property type="component" value="Unassembled WGS sequence"/>
</dbReference>
<accession>A0AAE0G5Q4</accession>
<dbReference type="AlphaFoldDB" id="A0AAE0G5Q4"/>
<sequence length="92" mass="10309">RSKLQQADKELLYLRVPEGADAQWMIDALPRGIMGLAEVDGMDVIKSRHCDPLFKTTVKQLDPPRGRPQPVRTSKVAERIIKASRTSQSPTL</sequence>
<protein>
    <submittedName>
        <fullName evidence="1">Uncharacterized protein</fullName>
    </submittedName>
</protein>
<proteinExistence type="predicted"/>
<dbReference type="EMBL" id="LGRX02009189">
    <property type="protein sequence ID" value="KAK3272051.1"/>
    <property type="molecule type" value="Genomic_DNA"/>
</dbReference>
<comment type="caution">
    <text evidence="1">The sequence shown here is derived from an EMBL/GenBank/DDBJ whole genome shotgun (WGS) entry which is preliminary data.</text>
</comment>
<evidence type="ECO:0000313" key="2">
    <source>
        <dbReference type="Proteomes" id="UP001190700"/>
    </source>
</evidence>
<evidence type="ECO:0000313" key="1">
    <source>
        <dbReference type="EMBL" id="KAK3272051.1"/>
    </source>
</evidence>
<gene>
    <name evidence="1" type="ORF">CYMTET_19627</name>
</gene>
<reference evidence="1 2" key="1">
    <citation type="journal article" date="2015" name="Genome Biol. Evol.">
        <title>Comparative Genomics of a Bacterivorous Green Alga Reveals Evolutionary Causalities and Consequences of Phago-Mixotrophic Mode of Nutrition.</title>
        <authorList>
            <person name="Burns J.A."/>
            <person name="Paasch A."/>
            <person name="Narechania A."/>
            <person name="Kim E."/>
        </authorList>
    </citation>
    <scope>NUCLEOTIDE SEQUENCE [LARGE SCALE GENOMIC DNA]</scope>
    <source>
        <strain evidence="1 2">PLY_AMNH</strain>
    </source>
</reference>
<keyword evidence="2" id="KW-1185">Reference proteome</keyword>